<gene>
    <name evidence="1" type="ORF">SAMN05444352_11124</name>
</gene>
<dbReference type="OrthoDB" id="9952150at2"/>
<protein>
    <submittedName>
        <fullName evidence="1">Uncharacterized protein</fullName>
    </submittedName>
</protein>
<proteinExistence type="predicted"/>
<evidence type="ECO:0000313" key="1">
    <source>
        <dbReference type="EMBL" id="SNS61066.1"/>
    </source>
</evidence>
<dbReference type="EMBL" id="FZOL01000011">
    <property type="protein sequence ID" value="SNS61066.1"/>
    <property type="molecule type" value="Genomic_DNA"/>
</dbReference>
<sequence>MAKRISIGGKVVVLIKDTLDLADISTFFIIGHGTKVAGKFVVNMEVNFPWGIDNYGWYQGDTGFPLKSIYNHYRHGIPIGLTQSTHYAISSTPRPGSMSDSLTTPLLSKSVNEIPNIDLTVDDLNVDFCEEMLNTFYTEGGAADDVGVVCLQGAAKLADVFRYLSLAMKGSYADLLVFCLCCSVKKGEEHEADNRAAGYVKL</sequence>
<reference evidence="2" key="1">
    <citation type="submission" date="2017-06" db="EMBL/GenBank/DDBJ databases">
        <authorList>
            <person name="Varghese N."/>
            <person name="Submissions S."/>
        </authorList>
    </citation>
    <scope>NUCLEOTIDE SEQUENCE [LARGE SCALE GENOMIC DNA]</scope>
    <source>
        <strain evidence="2">DSM 22348</strain>
    </source>
</reference>
<accession>A0A239FVA1</accession>
<dbReference type="RefSeq" id="WP_042126790.1">
    <property type="nucleotide sequence ID" value="NZ_FZOL01000011.1"/>
</dbReference>
<organism evidence="1 2">
    <name type="scientific">Pseudomonas japonica</name>
    <dbReference type="NCBI Taxonomy" id="256466"/>
    <lineage>
        <taxon>Bacteria</taxon>
        <taxon>Pseudomonadati</taxon>
        <taxon>Pseudomonadota</taxon>
        <taxon>Gammaproteobacteria</taxon>
        <taxon>Pseudomonadales</taxon>
        <taxon>Pseudomonadaceae</taxon>
        <taxon>Pseudomonas</taxon>
    </lineage>
</organism>
<evidence type="ECO:0000313" key="2">
    <source>
        <dbReference type="Proteomes" id="UP000198407"/>
    </source>
</evidence>
<dbReference type="AlphaFoldDB" id="A0A239FVA1"/>
<keyword evidence="2" id="KW-1185">Reference proteome</keyword>
<name>A0A239FVA1_9PSED</name>
<dbReference type="Proteomes" id="UP000198407">
    <property type="component" value="Unassembled WGS sequence"/>
</dbReference>